<dbReference type="AlphaFoldDB" id="A0A7V7TZ23"/>
<accession>A0A7V7TZ23</accession>
<feature type="chain" id="PRO_5031550083" evidence="2">
    <location>
        <begin position="28"/>
        <end position="430"/>
    </location>
</feature>
<evidence type="ECO:0000313" key="4">
    <source>
        <dbReference type="Proteomes" id="UP000432089"/>
    </source>
</evidence>
<dbReference type="RefSeq" id="WP_150971367.1">
    <property type="nucleotide sequence ID" value="NZ_VZDO01000013.1"/>
</dbReference>
<proteinExistence type="predicted"/>
<gene>
    <name evidence="3" type="ORF">F6X38_16120</name>
</gene>
<dbReference type="EMBL" id="VZDO01000013">
    <property type="protein sequence ID" value="KAB0678548.1"/>
    <property type="molecule type" value="Genomic_DNA"/>
</dbReference>
<evidence type="ECO:0000256" key="2">
    <source>
        <dbReference type="SAM" id="SignalP"/>
    </source>
</evidence>
<keyword evidence="2" id="KW-0732">Signal</keyword>
<evidence type="ECO:0000313" key="3">
    <source>
        <dbReference type="EMBL" id="KAB0678548.1"/>
    </source>
</evidence>
<sequence length="430" mass="45444">MFHSSTARLGFILSTLLFSTLAGPAPAGMPTTLGSMRFEAPDAGSGWVAKPVKGGTLYQKQFPPDEKNRRKGAAIIQILGPFAGTPATLDKGFETVAAGVKGLEKERPYLKSEGVTTNGHRIRTDYRCCAEMQGLSVGQRTVGIASAKAQVVLALVGLELHDAAKRSADADFEALVRSVALEAGDKPFALEPRPGDGGLDGVYTHLDTGVRPNAFGGMDFYSDSEITVFGTSGLYATELPQDGDLAVHCRAEPTDCGLYALQGGGFFSGASRIEMREVSDAFGTIETEAKPFARKGDGLEIDGGAYSRIPPFAAGTTFDGTWRYFYAAVGSTAFSSNSVSSERLLTLRRDGSFRRDGWSGASGTNDTGTGTVGFTTGGNRPAASGRYKVEGYALELAGDDGRTERLSIFAPDKDSDKLLVIGGSNYLKRD</sequence>
<comment type="caution">
    <text evidence="3">The sequence shown here is derived from an EMBL/GenBank/DDBJ whole genome shotgun (WGS) entry which is preliminary data.</text>
</comment>
<name>A0A7V7TZ23_9HYPH</name>
<reference evidence="3 4" key="1">
    <citation type="submission" date="2019-09" db="EMBL/GenBank/DDBJ databases">
        <title>YIM 132180 draft genome.</title>
        <authorList>
            <person name="Zhang K."/>
        </authorList>
    </citation>
    <scope>NUCLEOTIDE SEQUENCE [LARGE SCALE GENOMIC DNA]</scope>
    <source>
        <strain evidence="3 4">YIM 132180</strain>
    </source>
</reference>
<feature type="region of interest" description="Disordered" evidence="1">
    <location>
        <begin position="356"/>
        <end position="378"/>
    </location>
</feature>
<feature type="signal peptide" evidence="2">
    <location>
        <begin position="1"/>
        <end position="27"/>
    </location>
</feature>
<evidence type="ECO:0000256" key="1">
    <source>
        <dbReference type="SAM" id="MobiDB-lite"/>
    </source>
</evidence>
<protein>
    <submittedName>
        <fullName evidence="3">Uncharacterized protein</fullName>
    </submittedName>
</protein>
<feature type="compositionally biased region" description="Low complexity" evidence="1">
    <location>
        <begin position="363"/>
        <end position="378"/>
    </location>
</feature>
<organism evidence="3 4">
    <name type="scientific">Plantimonas leprariae</name>
    <dbReference type="NCBI Taxonomy" id="2615207"/>
    <lineage>
        <taxon>Bacteria</taxon>
        <taxon>Pseudomonadati</taxon>
        <taxon>Pseudomonadota</taxon>
        <taxon>Alphaproteobacteria</taxon>
        <taxon>Hyphomicrobiales</taxon>
        <taxon>Aurantimonadaceae</taxon>
        <taxon>Plantimonas</taxon>
    </lineage>
</organism>
<keyword evidence="4" id="KW-1185">Reference proteome</keyword>
<dbReference type="Proteomes" id="UP000432089">
    <property type="component" value="Unassembled WGS sequence"/>
</dbReference>